<dbReference type="InterPro" id="IPR055222">
    <property type="entry name" value="PRISE-like_Rossmann-fold"/>
</dbReference>
<comment type="caution">
    <text evidence="2">The sequence shown here is derived from an EMBL/GenBank/DDBJ whole genome shotgun (WGS) entry which is preliminary data.</text>
</comment>
<accession>A0A9Q0CPF8</accession>
<dbReference type="CDD" id="cd08948">
    <property type="entry name" value="5beta-POR_like_SDR_a"/>
    <property type="match status" value="1"/>
</dbReference>
<keyword evidence="3" id="KW-1185">Reference proteome</keyword>
<evidence type="ECO:0000313" key="3">
    <source>
        <dbReference type="Proteomes" id="UP001151287"/>
    </source>
</evidence>
<reference evidence="2" key="1">
    <citation type="journal article" date="2022" name="Cell">
        <title>Repeat-based holocentromeres influence genome architecture and karyotype evolution.</title>
        <authorList>
            <person name="Hofstatter P.G."/>
            <person name="Thangavel G."/>
            <person name="Lux T."/>
            <person name="Neumann P."/>
            <person name="Vondrak T."/>
            <person name="Novak P."/>
            <person name="Zhang M."/>
            <person name="Costa L."/>
            <person name="Castellani M."/>
            <person name="Scott A."/>
            <person name="Toegelov H."/>
            <person name="Fuchs J."/>
            <person name="Mata-Sucre Y."/>
            <person name="Dias Y."/>
            <person name="Vanzela A.L.L."/>
            <person name="Huettel B."/>
            <person name="Almeida C.C.S."/>
            <person name="Simkova H."/>
            <person name="Souza G."/>
            <person name="Pedrosa-Harand A."/>
            <person name="Macas J."/>
            <person name="Mayer K.F.X."/>
            <person name="Houben A."/>
            <person name="Marques A."/>
        </authorList>
    </citation>
    <scope>NUCLEOTIDE SEQUENCE</scope>
    <source>
        <strain evidence="2">RhyBre1mFocal</strain>
    </source>
</reference>
<protein>
    <recommendedName>
        <fullName evidence="1">PRISE-like Rossmann-fold domain-containing protein</fullName>
    </recommendedName>
</protein>
<sequence length="400" mass="44804">MSWWWAGAIGATKKKLDEVAASAEPNYQSFGLVIGATGIVGSSLVDILPLADTPGGPWKVFAVSRNPRPAWSSPIADSPSVDHIQCDISNPADVLDKLSALTDLTHVFYTAWSDQGTEAANREVNSAMLRNVLAAVIPSCPNLQHVCLLTGRKHYTGPFEAMGQIQGHAHDPPYSEDLPRLETPNFYYDMEDILFEEVSKKNGAISWSVHRPSLIFGFSPRSMMNIVGSLCVYAAICRKEGTKLRFPGSRVAWNGFSDASDADLIAEHQIWAAVDPFAKNEAFNCTNGDVYKWKQLWPMLAEHFGLDWIGYEGEESRFKLVEEMKGKEELWEEMVEELGLTQTKLSDVGNWWYVDYMLGLDLEHLDTMNKSKEHGFLGFRNTISSFNNWIEKLKAYKIVP</sequence>
<dbReference type="AlphaFoldDB" id="A0A9Q0CPF8"/>
<dbReference type="GO" id="GO:0016627">
    <property type="term" value="F:oxidoreductase activity, acting on the CH-CH group of donors"/>
    <property type="evidence" value="ECO:0007669"/>
    <property type="project" value="UniProtKB-ARBA"/>
</dbReference>
<evidence type="ECO:0000313" key="2">
    <source>
        <dbReference type="EMBL" id="KAJ1697445.1"/>
    </source>
</evidence>
<dbReference type="Gene3D" id="3.40.50.720">
    <property type="entry name" value="NAD(P)-binding Rossmann-like Domain"/>
    <property type="match status" value="1"/>
</dbReference>
<name>A0A9Q0CPF8_9POAL</name>
<dbReference type="OrthoDB" id="1731983at2759"/>
<dbReference type="SUPFAM" id="SSF51735">
    <property type="entry name" value="NAD(P)-binding Rossmann-fold domains"/>
    <property type="match status" value="1"/>
</dbReference>
<dbReference type="PANTHER" id="PTHR32487">
    <property type="entry name" value="3-OXO-DELTA(4,5)-STEROID 5-BETA-REDUCTASE"/>
    <property type="match status" value="1"/>
</dbReference>
<dbReference type="PANTHER" id="PTHR32487:SF0">
    <property type="entry name" value="3-OXO-DELTA(4,5)-STEROID 5-BETA-REDUCTASE"/>
    <property type="match status" value="1"/>
</dbReference>
<proteinExistence type="predicted"/>
<evidence type="ECO:0000259" key="1">
    <source>
        <dbReference type="Pfam" id="PF22917"/>
    </source>
</evidence>
<dbReference type="Pfam" id="PF22917">
    <property type="entry name" value="PRISE"/>
    <property type="match status" value="1"/>
</dbReference>
<dbReference type="InterPro" id="IPR036291">
    <property type="entry name" value="NAD(P)-bd_dom_sf"/>
</dbReference>
<organism evidence="2 3">
    <name type="scientific">Rhynchospora breviuscula</name>
    <dbReference type="NCBI Taxonomy" id="2022672"/>
    <lineage>
        <taxon>Eukaryota</taxon>
        <taxon>Viridiplantae</taxon>
        <taxon>Streptophyta</taxon>
        <taxon>Embryophyta</taxon>
        <taxon>Tracheophyta</taxon>
        <taxon>Spermatophyta</taxon>
        <taxon>Magnoliopsida</taxon>
        <taxon>Liliopsida</taxon>
        <taxon>Poales</taxon>
        <taxon>Cyperaceae</taxon>
        <taxon>Cyperoideae</taxon>
        <taxon>Rhynchosporeae</taxon>
        <taxon>Rhynchospora</taxon>
    </lineage>
</organism>
<dbReference type="Proteomes" id="UP001151287">
    <property type="component" value="Unassembled WGS sequence"/>
</dbReference>
<gene>
    <name evidence="2" type="ORF">LUZ63_005957</name>
</gene>
<feature type="domain" description="PRISE-like Rossmann-fold" evidence="1">
    <location>
        <begin position="32"/>
        <end position="400"/>
    </location>
</feature>
<dbReference type="EMBL" id="JAMQYH010000002">
    <property type="protein sequence ID" value="KAJ1697445.1"/>
    <property type="molecule type" value="Genomic_DNA"/>
</dbReference>